<proteinExistence type="predicted"/>
<organism evidence="1 2">
    <name type="scientific">Rhynchosporium secalis</name>
    <name type="common">Barley scald fungus</name>
    <dbReference type="NCBI Taxonomy" id="38038"/>
    <lineage>
        <taxon>Eukaryota</taxon>
        <taxon>Fungi</taxon>
        <taxon>Dikarya</taxon>
        <taxon>Ascomycota</taxon>
        <taxon>Pezizomycotina</taxon>
        <taxon>Leotiomycetes</taxon>
        <taxon>Helotiales</taxon>
        <taxon>Ploettnerulaceae</taxon>
        <taxon>Rhynchosporium</taxon>
    </lineage>
</organism>
<keyword evidence="2" id="KW-1185">Reference proteome</keyword>
<evidence type="ECO:0000313" key="1">
    <source>
        <dbReference type="EMBL" id="CZT44028.1"/>
    </source>
</evidence>
<sequence length="431" mass="48685">MSRRVKKKLIQTTFAARKRSKPHRVNKQTRLHNRVTLDICDENEEKLPIEAEETPLQEQENQRSNVSGFSLSTPQVNFRYQASQLAAIARDLHKAAKPATNAQISFASMFFIATKMSVDDLKESEYFEDDGAKLGLERIRREITIFQHIGEVSFFLLEQVQLLNNELDVFQKIVISWVGLCRPDPLKPVFYPTEKSRCLSLASAAKALKAYLLKTLAKHADELLDECETEESKILAVKLPTLSDTNEHFGQTGSQGEPFGYFQVAAFESDVKQPSEIDRPENTEVAQVIHHYTLSLENERSRILNTILSKQITLHQIHVEVKQVRAAFNMAQLLPDLQEHVATLHNQEVEWTVEAAGVFGENLQHFGQITKDLVQGGLVKPLAAEKQAEDELENYLKWSPDSAVLAGTNAVLKELVGLRQDMRSNLLDGES</sequence>
<name>A0A1E1M4I7_RHYSE</name>
<reference evidence="2" key="1">
    <citation type="submission" date="2016-03" db="EMBL/GenBank/DDBJ databases">
        <authorList>
            <person name="Guldener U."/>
        </authorList>
    </citation>
    <scope>NUCLEOTIDE SEQUENCE [LARGE SCALE GENOMIC DNA]</scope>
</reference>
<evidence type="ECO:0000313" key="2">
    <source>
        <dbReference type="Proteomes" id="UP000177625"/>
    </source>
</evidence>
<accession>A0A1E1M4I7</accession>
<dbReference type="EMBL" id="FJVC01000158">
    <property type="protein sequence ID" value="CZT44028.1"/>
    <property type="molecule type" value="Genomic_DNA"/>
</dbReference>
<gene>
    <name evidence="1" type="ORF">RSE6_04149</name>
</gene>
<dbReference type="AlphaFoldDB" id="A0A1E1M4I7"/>
<protein>
    <submittedName>
        <fullName evidence="1">Uncharacterized protein</fullName>
    </submittedName>
</protein>
<dbReference type="Proteomes" id="UP000177625">
    <property type="component" value="Unassembled WGS sequence"/>
</dbReference>